<evidence type="ECO:0000313" key="8">
    <source>
        <dbReference type="EMBL" id="VDK33340.1"/>
    </source>
</evidence>
<dbReference type="PANTHER" id="PTHR45897:SF4">
    <property type="entry name" value="HIGH-AFFINITY CHOLINE TRANSPORTER 1"/>
    <property type="match status" value="1"/>
</dbReference>
<keyword evidence="3" id="KW-0915">Sodium</keyword>
<dbReference type="AlphaFoldDB" id="A0A0M3JML0"/>
<name>A0A0M3JML0_ANISI</name>
<keyword evidence="9" id="KW-1185">Reference proteome</keyword>
<reference evidence="8 9" key="2">
    <citation type="submission" date="2018-11" db="EMBL/GenBank/DDBJ databases">
        <authorList>
            <consortium name="Pathogen Informatics"/>
        </authorList>
    </citation>
    <scope>NUCLEOTIDE SEQUENCE [LARGE SCALE GENOMIC DNA]</scope>
</reference>
<organism evidence="10">
    <name type="scientific">Anisakis simplex</name>
    <name type="common">Herring worm</name>
    <dbReference type="NCBI Taxonomy" id="6269"/>
    <lineage>
        <taxon>Eukaryota</taxon>
        <taxon>Metazoa</taxon>
        <taxon>Ecdysozoa</taxon>
        <taxon>Nematoda</taxon>
        <taxon>Chromadorea</taxon>
        <taxon>Rhabditida</taxon>
        <taxon>Spirurina</taxon>
        <taxon>Ascaridomorpha</taxon>
        <taxon>Ascaridoidea</taxon>
        <taxon>Anisakidae</taxon>
        <taxon>Anisakis</taxon>
        <taxon>Anisakis simplex complex</taxon>
    </lineage>
</organism>
<keyword evidence="4" id="KW-0406">Ion transport</keyword>
<sequence>MVDYWGVIAIIFFYLLILVVGIWAGRKAKNVSSMVEGQQTEEVMLAGRNIGTLVGIFTMTGAFVCLLHFICA</sequence>
<keyword evidence="7" id="KW-0472">Membrane</keyword>
<dbReference type="Proteomes" id="UP000267096">
    <property type="component" value="Unassembled WGS sequence"/>
</dbReference>
<dbReference type="OrthoDB" id="546820at2759"/>
<dbReference type="GO" id="GO:0008292">
    <property type="term" value="P:acetylcholine biosynthetic process"/>
    <property type="evidence" value="ECO:0007669"/>
    <property type="project" value="TreeGrafter"/>
</dbReference>
<gene>
    <name evidence="8" type="ORF">ASIM_LOCUS8638</name>
</gene>
<evidence type="ECO:0000256" key="4">
    <source>
        <dbReference type="ARBA" id="ARBA00023065"/>
    </source>
</evidence>
<dbReference type="PANTHER" id="PTHR45897">
    <property type="entry name" value="HIGH-AFFINITY CHOLINE TRANSPORTER 1"/>
    <property type="match status" value="1"/>
</dbReference>
<keyword evidence="7" id="KW-0812">Transmembrane</keyword>
<proteinExistence type="predicted"/>
<dbReference type="InterPro" id="IPR001734">
    <property type="entry name" value="Na/solute_symporter"/>
</dbReference>
<feature type="transmembrane region" description="Helical" evidence="7">
    <location>
        <begin position="46"/>
        <end position="70"/>
    </location>
</feature>
<feature type="transmembrane region" description="Helical" evidence="7">
    <location>
        <begin position="6"/>
        <end position="25"/>
    </location>
</feature>
<evidence type="ECO:0000256" key="7">
    <source>
        <dbReference type="SAM" id="Phobius"/>
    </source>
</evidence>
<keyword evidence="2" id="KW-0769">Symport</keyword>
<reference evidence="10" key="1">
    <citation type="submission" date="2017-02" db="UniProtKB">
        <authorList>
            <consortium name="WormBaseParasite"/>
        </authorList>
    </citation>
    <scope>IDENTIFICATION</scope>
</reference>
<evidence type="ECO:0000256" key="2">
    <source>
        <dbReference type="ARBA" id="ARBA00022847"/>
    </source>
</evidence>
<accession>A0A0M3JML0</accession>
<evidence type="ECO:0000256" key="6">
    <source>
        <dbReference type="ARBA" id="ARBA00023201"/>
    </source>
</evidence>
<dbReference type="PROSITE" id="PS50283">
    <property type="entry name" value="NA_SOLUT_SYMP_3"/>
    <property type="match status" value="1"/>
</dbReference>
<keyword evidence="6" id="KW-0739">Sodium transport</keyword>
<dbReference type="InterPro" id="IPR052244">
    <property type="entry name" value="Choline_transporter"/>
</dbReference>
<keyword evidence="5" id="KW-0325">Glycoprotein</keyword>
<keyword evidence="7" id="KW-1133">Transmembrane helix</keyword>
<dbReference type="EMBL" id="UYRR01024030">
    <property type="protein sequence ID" value="VDK33340.1"/>
    <property type="molecule type" value="Genomic_DNA"/>
</dbReference>
<evidence type="ECO:0000313" key="9">
    <source>
        <dbReference type="Proteomes" id="UP000267096"/>
    </source>
</evidence>
<evidence type="ECO:0000313" key="10">
    <source>
        <dbReference type="WBParaSite" id="ASIM_0000889801-mRNA-1"/>
    </source>
</evidence>
<keyword evidence="1" id="KW-0813">Transport</keyword>
<dbReference type="GO" id="GO:0005886">
    <property type="term" value="C:plasma membrane"/>
    <property type="evidence" value="ECO:0007669"/>
    <property type="project" value="TreeGrafter"/>
</dbReference>
<evidence type="ECO:0000256" key="3">
    <source>
        <dbReference type="ARBA" id="ARBA00023053"/>
    </source>
</evidence>
<protein>
    <submittedName>
        <fullName evidence="10">High-affinity choline transporter 1 (inferred by orthology to a C. elegans protein)</fullName>
    </submittedName>
</protein>
<evidence type="ECO:0000256" key="1">
    <source>
        <dbReference type="ARBA" id="ARBA00022448"/>
    </source>
</evidence>
<dbReference type="GO" id="GO:0005307">
    <property type="term" value="F:choline:sodium symporter activity"/>
    <property type="evidence" value="ECO:0007669"/>
    <property type="project" value="TreeGrafter"/>
</dbReference>
<evidence type="ECO:0000256" key="5">
    <source>
        <dbReference type="ARBA" id="ARBA00023180"/>
    </source>
</evidence>
<dbReference type="WBParaSite" id="ASIM_0000889801-mRNA-1">
    <property type="protein sequence ID" value="ASIM_0000889801-mRNA-1"/>
    <property type="gene ID" value="ASIM_0000889801"/>
</dbReference>